<organism evidence="2 3">
    <name type="scientific">Abeliophyllum distichum</name>
    <dbReference type="NCBI Taxonomy" id="126358"/>
    <lineage>
        <taxon>Eukaryota</taxon>
        <taxon>Viridiplantae</taxon>
        <taxon>Streptophyta</taxon>
        <taxon>Embryophyta</taxon>
        <taxon>Tracheophyta</taxon>
        <taxon>Spermatophyta</taxon>
        <taxon>Magnoliopsida</taxon>
        <taxon>eudicotyledons</taxon>
        <taxon>Gunneridae</taxon>
        <taxon>Pentapetalae</taxon>
        <taxon>asterids</taxon>
        <taxon>lamiids</taxon>
        <taxon>Lamiales</taxon>
        <taxon>Oleaceae</taxon>
        <taxon>Forsythieae</taxon>
        <taxon>Abeliophyllum</taxon>
    </lineage>
</organism>
<feature type="compositionally biased region" description="Acidic residues" evidence="1">
    <location>
        <begin position="275"/>
        <end position="298"/>
    </location>
</feature>
<dbReference type="PANTHER" id="PTHR46741">
    <property type="entry name" value="OS09G0413600 PROTEIN"/>
    <property type="match status" value="1"/>
</dbReference>
<reference evidence="3" key="1">
    <citation type="submission" date="2024-07" db="EMBL/GenBank/DDBJ databases">
        <title>Two chromosome-level genome assemblies of Korean endemic species Abeliophyllum distichum and Forsythia ovata (Oleaceae).</title>
        <authorList>
            <person name="Jang H."/>
        </authorList>
    </citation>
    <scope>NUCLEOTIDE SEQUENCE [LARGE SCALE GENOMIC DNA]</scope>
</reference>
<feature type="region of interest" description="Disordered" evidence="1">
    <location>
        <begin position="353"/>
        <end position="386"/>
    </location>
</feature>
<sequence>MGSSVIQFLCQKLVSILHALFSFISTLIFRLRKDGSSLKGNLNYSEVISGENNVKGTNVVVETEFESEKDVAEFRGFENDVEEEKSEVFLNFKFPTFQEFNRSKKETGNLFNSEVDPFTSTSKYEFTSGNSISAFTDEQASFNAKEITNKDRNWDCYENEEIVVDECLLEKTLEIVDPETEDILVDGKENSVDDAFNERNEFSEENEQVVKEEIFFRGDQEFLDEGQFHSEKNAVVTDSDSESMSFEHIHSVMNSLVDSYTEGFLSDGDFGEFDFDASMDTDGENENIDSEGELSDLEENNKLSNEFDGEDSDVMEELGKLEADNLQSRDRLTPKFLSDNDFNVDIDKKTKEQFVDKNGEGMGSADNSENQKSKDSSTSNSGDGSKLESLWEHQELIEQLKMELKNVRATGLPTILEESESPKIMDDLKPWKIDEKFQFEDCIDELHKFYKCYRERMRKFDILNYQKMYAIGFLQRKDPLPSISRREPSAPTLKSLFPRNLSLFKHGSHDSDPMKKFLKELQGDLEVVYVGQTCLSWEFLHWQYEKALDLWDSDPRGIHRYNGVAGEFQQFQVLMQRFIEDEPFQEPRVQNYIKSRCVLRNLLQVPVIKVDSLKDEKKARKKDTDEYIITSDMLVEIVEESIRIFWRFVRADKGCNSAIAKIKGEKEAPELPNPEDLELLMEVRKTLQKKERKLKHILRSENCILRRFRRYRDDDSDQVLYFFSQVDMKLVSRVLNMSRISRDQLIWCRNKLTTISFAKKKIHVQPSFLLFPC</sequence>
<dbReference type="InterPro" id="IPR012870">
    <property type="entry name" value="DUF1666"/>
</dbReference>
<evidence type="ECO:0000256" key="1">
    <source>
        <dbReference type="SAM" id="MobiDB-lite"/>
    </source>
</evidence>
<dbReference type="AlphaFoldDB" id="A0ABD1SJU2"/>
<accession>A0ABD1SJU2</accession>
<dbReference type="PANTHER" id="PTHR46741:SF2">
    <property type="entry name" value="RIBOSOMAL PROTEIN L34AE"/>
    <property type="match status" value="1"/>
</dbReference>
<dbReference type="Pfam" id="PF07891">
    <property type="entry name" value="DUF1666"/>
    <property type="match status" value="1"/>
</dbReference>
<evidence type="ECO:0000313" key="3">
    <source>
        <dbReference type="Proteomes" id="UP001604336"/>
    </source>
</evidence>
<name>A0ABD1SJU2_9LAMI</name>
<feature type="region of interest" description="Disordered" evidence="1">
    <location>
        <begin position="275"/>
        <end position="311"/>
    </location>
</feature>
<protein>
    <recommendedName>
        <fullName evidence="4">Ribosomal protein L34Ae</fullName>
    </recommendedName>
</protein>
<proteinExistence type="predicted"/>
<keyword evidence="3" id="KW-1185">Reference proteome</keyword>
<dbReference type="EMBL" id="JBFOLK010000007">
    <property type="protein sequence ID" value="KAL2499942.1"/>
    <property type="molecule type" value="Genomic_DNA"/>
</dbReference>
<evidence type="ECO:0008006" key="4">
    <source>
        <dbReference type="Google" id="ProtNLM"/>
    </source>
</evidence>
<gene>
    <name evidence="2" type="ORF">Adt_25492</name>
</gene>
<comment type="caution">
    <text evidence="2">The sequence shown here is derived from an EMBL/GenBank/DDBJ whole genome shotgun (WGS) entry which is preliminary data.</text>
</comment>
<dbReference type="Proteomes" id="UP001604336">
    <property type="component" value="Unassembled WGS sequence"/>
</dbReference>
<evidence type="ECO:0000313" key="2">
    <source>
        <dbReference type="EMBL" id="KAL2499942.1"/>
    </source>
</evidence>